<evidence type="ECO:0000313" key="8">
    <source>
        <dbReference type="Proteomes" id="UP001493153"/>
    </source>
</evidence>
<dbReference type="Proteomes" id="UP001493153">
    <property type="component" value="Chromosome"/>
</dbReference>
<evidence type="ECO:0000256" key="6">
    <source>
        <dbReference type="SAM" id="Phobius"/>
    </source>
</evidence>
<feature type="transmembrane region" description="Helical" evidence="6">
    <location>
        <begin position="12"/>
        <end position="36"/>
    </location>
</feature>
<comment type="subcellular location">
    <subcellularLocation>
        <location evidence="1">Cell membrane</location>
        <topology evidence="1">Multi-pass membrane protein</topology>
    </subcellularLocation>
</comment>
<dbReference type="PANTHER" id="PTHR30086">
    <property type="entry name" value="ARGININE EXPORTER PROTEIN ARGO"/>
    <property type="match status" value="1"/>
</dbReference>
<keyword evidence="2" id="KW-1003">Cell membrane</keyword>
<evidence type="ECO:0000313" key="7">
    <source>
        <dbReference type="EMBL" id="WXK40401.1"/>
    </source>
</evidence>
<evidence type="ECO:0000256" key="4">
    <source>
        <dbReference type="ARBA" id="ARBA00022989"/>
    </source>
</evidence>
<keyword evidence="8" id="KW-1185">Reference proteome</keyword>
<dbReference type="PANTHER" id="PTHR30086:SF20">
    <property type="entry name" value="ARGININE EXPORTER PROTEIN ARGO-RELATED"/>
    <property type="match status" value="1"/>
</dbReference>
<feature type="transmembrane region" description="Helical" evidence="6">
    <location>
        <begin position="48"/>
        <end position="70"/>
    </location>
</feature>
<feature type="transmembrane region" description="Helical" evidence="6">
    <location>
        <begin position="118"/>
        <end position="136"/>
    </location>
</feature>
<keyword evidence="4 6" id="KW-1133">Transmembrane helix</keyword>
<proteinExistence type="predicted"/>
<evidence type="ECO:0000256" key="2">
    <source>
        <dbReference type="ARBA" id="ARBA00022475"/>
    </source>
</evidence>
<evidence type="ECO:0000256" key="1">
    <source>
        <dbReference type="ARBA" id="ARBA00004651"/>
    </source>
</evidence>
<feature type="transmembrane region" description="Helical" evidence="6">
    <location>
        <begin position="188"/>
        <end position="209"/>
    </location>
</feature>
<accession>A0ABZ2Q359</accession>
<evidence type="ECO:0000256" key="5">
    <source>
        <dbReference type="ARBA" id="ARBA00023136"/>
    </source>
</evidence>
<dbReference type="InterPro" id="IPR001123">
    <property type="entry name" value="LeuE-type"/>
</dbReference>
<feature type="transmembrane region" description="Helical" evidence="6">
    <location>
        <begin position="76"/>
        <end position="98"/>
    </location>
</feature>
<dbReference type="EMBL" id="CP062176">
    <property type="protein sequence ID" value="WXK40401.1"/>
    <property type="molecule type" value="Genomic_DNA"/>
</dbReference>
<dbReference type="RefSeq" id="WP_013436369.1">
    <property type="nucleotide sequence ID" value="NZ_CP062171.1"/>
</dbReference>
<protein>
    <submittedName>
        <fullName evidence="7">Amino acid transporter</fullName>
    </submittedName>
</protein>
<keyword evidence="3 6" id="KW-0812">Transmembrane</keyword>
<dbReference type="Pfam" id="PF01810">
    <property type="entry name" value="LysE"/>
    <property type="match status" value="1"/>
</dbReference>
<organism evidence="7 8">
    <name type="scientific">Mycetohabitans rhizoxinica</name>
    <dbReference type="NCBI Taxonomy" id="412963"/>
    <lineage>
        <taxon>Bacteria</taxon>
        <taxon>Pseudomonadati</taxon>
        <taxon>Pseudomonadota</taxon>
        <taxon>Betaproteobacteria</taxon>
        <taxon>Burkholderiales</taxon>
        <taxon>Burkholderiaceae</taxon>
        <taxon>Mycetohabitans</taxon>
    </lineage>
</organism>
<sequence>MSWAESLPVFGSTYASGFGLCASLIVAIGAQNAYVLRQGLKRVHVGMVVAICASIDIVLIAAGVAGMGALMTRMPALLVVVKYVGALFVFLYGLRALYSAWKGPGHLDTSDRDGAQSAGGMAGTIVALSLLNPHVYLDTVVLLGAVGGRHPWPANLWFALGAMSASLVWFCALGYGARLLRPVFEKDVAWRVLDVLIACVMGWIALMLVSGG</sequence>
<keyword evidence="5 6" id="KW-0472">Membrane</keyword>
<feature type="transmembrane region" description="Helical" evidence="6">
    <location>
        <begin position="156"/>
        <end position="176"/>
    </location>
</feature>
<reference evidence="7 8" key="1">
    <citation type="submission" date="2020-09" db="EMBL/GenBank/DDBJ databases">
        <title>Genome sequences of Mycetohabitans spp.</title>
        <authorList>
            <person name="Carter M.E."/>
            <person name="Carpenter S.C.D."/>
            <person name="Bogdanove A.J."/>
        </authorList>
    </citation>
    <scope>NUCLEOTIDE SEQUENCE [LARGE SCALE GENOMIC DNA]</scope>
    <source>
        <strain evidence="7 8">B12</strain>
    </source>
</reference>
<evidence type="ECO:0000256" key="3">
    <source>
        <dbReference type="ARBA" id="ARBA00022692"/>
    </source>
</evidence>
<name>A0ABZ2Q359_9BURK</name>
<gene>
    <name evidence="7" type="ORF">IHE29_14460</name>
</gene>